<dbReference type="PANTHER" id="PTHR48475:SF2">
    <property type="entry name" value="RIBONUCLEASE H"/>
    <property type="match status" value="1"/>
</dbReference>
<protein>
    <submittedName>
        <fullName evidence="1">Uncharacterized protein</fullName>
    </submittedName>
</protein>
<dbReference type="Gene3D" id="3.30.420.10">
    <property type="entry name" value="Ribonuclease H-like superfamily/Ribonuclease H"/>
    <property type="match status" value="1"/>
</dbReference>
<evidence type="ECO:0000313" key="1">
    <source>
        <dbReference type="EMBL" id="GAA0170852.1"/>
    </source>
</evidence>
<dbReference type="EMBL" id="BAABME010007426">
    <property type="protein sequence ID" value="GAA0170852.1"/>
    <property type="molecule type" value="Genomic_DNA"/>
</dbReference>
<dbReference type="InterPro" id="IPR036397">
    <property type="entry name" value="RNaseH_sf"/>
</dbReference>
<comment type="caution">
    <text evidence="1">The sequence shown here is derived from an EMBL/GenBank/DDBJ whole genome shotgun (WGS) entry which is preliminary data.</text>
</comment>
<evidence type="ECO:0000313" key="2">
    <source>
        <dbReference type="Proteomes" id="UP001454036"/>
    </source>
</evidence>
<organism evidence="1 2">
    <name type="scientific">Lithospermum erythrorhizon</name>
    <name type="common">Purple gromwell</name>
    <name type="synonym">Lithospermum officinale var. erythrorhizon</name>
    <dbReference type="NCBI Taxonomy" id="34254"/>
    <lineage>
        <taxon>Eukaryota</taxon>
        <taxon>Viridiplantae</taxon>
        <taxon>Streptophyta</taxon>
        <taxon>Embryophyta</taxon>
        <taxon>Tracheophyta</taxon>
        <taxon>Spermatophyta</taxon>
        <taxon>Magnoliopsida</taxon>
        <taxon>eudicotyledons</taxon>
        <taxon>Gunneridae</taxon>
        <taxon>Pentapetalae</taxon>
        <taxon>asterids</taxon>
        <taxon>lamiids</taxon>
        <taxon>Boraginales</taxon>
        <taxon>Boraginaceae</taxon>
        <taxon>Boraginoideae</taxon>
        <taxon>Lithospermeae</taxon>
        <taxon>Lithospermum</taxon>
    </lineage>
</organism>
<proteinExistence type="predicted"/>
<keyword evidence="2" id="KW-1185">Reference proteome</keyword>
<accession>A0AAV3R794</accession>
<sequence>MNRIIFKGIKKNLLQSGKCGGSWVEELLTVLWSLRSSPNQATGEVPFSLVYGTEVRNRQFLVGELVLRLFSASHPKEQSKLSPKWEEPYRIRRILGPYASKLCKYYV</sequence>
<dbReference type="GO" id="GO:0003676">
    <property type="term" value="F:nucleic acid binding"/>
    <property type="evidence" value="ECO:0007669"/>
    <property type="project" value="InterPro"/>
</dbReference>
<reference evidence="1 2" key="1">
    <citation type="submission" date="2024-01" db="EMBL/GenBank/DDBJ databases">
        <title>The complete chloroplast genome sequence of Lithospermum erythrorhizon: insights into the phylogenetic relationship among Boraginaceae species and the maternal lineages of purple gromwells.</title>
        <authorList>
            <person name="Okada T."/>
            <person name="Watanabe K."/>
        </authorList>
    </citation>
    <scope>NUCLEOTIDE SEQUENCE [LARGE SCALE GENOMIC DNA]</scope>
</reference>
<dbReference type="AlphaFoldDB" id="A0AAV3R794"/>
<dbReference type="PANTHER" id="PTHR48475">
    <property type="entry name" value="RIBONUCLEASE H"/>
    <property type="match status" value="1"/>
</dbReference>
<dbReference type="Proteomes" id="UP001454036">
    <property type="component" value="Unassembled WGS sequence"/>
</dbReference>
<gene>
    <name evidence="1" type="ORF">LIER_25026</name>
</gene>
<name>A0AAV3R794_LITER</name>